<gene>
    <name evidence="2" type="ORF">SAMN05216282_104217</name>
</gene>
<dbReference type="EMBL" id="FNFU01000004">
    <property type="protein sequence ID" value="SDK29641.1"/>
    <property type="molecule type" value="Genomic_DNA"/>
</dbReference>
<dbReference type="AlphaFoldDB" id="A0A1G9AQX2"/>
<evidence type="ECO:0000313" key="3">
    <source>
        <dbReference type="Proteomes" id="UP000198701"/>
    </source>
</evidence>
<dbReference type="STRING" id="386301.SAMN05216282_104217"/>
<name>A0A1G9AQX2_9MICO</name>
<accession>A0A1G9AQX2</accession>
<keyword evidence="3" id="KW-1185">Reference proteome</keyword>
<protein>
    <recommendedName>
        <fullName evidence="4">TPM domain-containing protein</fullName>
    </recommendedName>
</protein>
<organism evidence="2 3">
    <name type="scientific">Cryobacterium psychrotolerans</name>
    <dbReference type="NCBI Taxonomy" id="386301"/>
    <lineage>
        <taxon>Bacteria</taxon>
        <taxon>Bacillati</taxon>
        <taxon>Actinomycetota</taxon>
        <taxon>Actinomycetes</taxon>
        <taxon>Micrococcales</taxon>
        <taxon>Microbacteriaceae</taxon>
        <taxon>Cryobacterium</taxon>
    </lineage>
</organism>
<sequence>MRRAGPRGIVRLATMTGELWWVPSVIVFGAVLALVALTVMLAGRRRRQREGVADAAAADLARTASIGLVRADDVIQAATDELGFAIAQFGEKATGDFAAALAVSRRQLGDAFSVQQKLDDAMPDSAAERRRWSEQIIELTAEATARLDEQTRDFDAKRGMELDAPRRLDQLSRRLDRVADRLKSGAASLDRLGRTYDAPALAPIIGNVARAKSALDEARSAADVAADRLERGATEPVGEQMREAERGLFLATRLLDAIETGEDELHIGHAGLVTALDAAETELAEARALRDRHEEADTSADLNQVIAEAGRVLGELRDPTRLSHPSVDLARLRDAMDGLDVMRSAARNRQLRLENARTALGGALLAARSQITLTRDFITGHRGRVGAAARTRLAEAERQLALAEAEADPVTALDAARRAMTLGTDAEALAHYDAA</sequence>
<evidence type="ECO:0000313" key="2">
    <source>
        <dbReference type="EMBL" id="SDK29641.1"/>
    </source>
</evidence>
<evidence type="ECO:0008006" key="4">
    <source>
        <dbReference type="Google" id="ProtNLM"/>
    </source>
</evidence>
<keyword evidence="1" id="KW-1133">Transmembrane helix</keyword>
<feature type="transmembrane region" description="Helical" evidence="1">
    <location>
        <begin position="20"/>
        <end position="42"/>
    </location>
</feature>
<dbReference type="Proteomes" id="UP000198701">
    <property type="component" value="Unassembled WGS sequence"/>
</dbReference>
<keyword evidence="1" id="KW-0472">Membrane</keyword>
<proteinExistence type="predicted"/>
<keyword evidence="1" id="KW-0812">Transmembrane</keyword>
<reference evidence="2 3" key="1">
    <citation type="submission" date="2016-10" db="EMBL/GenBank/DDBJ databases">
        <authorList>
            <person name="de Groot N.N."/>
        </authorList>
    </citation>
    <scope>NUCLEOTIDE SEQUENCE [LARGE SCALE GENOMIC DNA]</scope>
    <source>
        <strain evidence="2 3">CGMCC 1.5382</strain>
    </source>
</reference>
<evidence type="ECO:0000256" key="1">
    <source>
        <dbReference type="SAM" id="Phobius"/>
    </source>
</evidence>